<dbReference type="GO" id="GO:0009011">
    <property type="term" value="F:alpha-1,4-glucan glucosyltransferase (ADP-glucose donor) activity"/>
    <property type="evidence" value="ECO:0007669"/>
    <property type="project" value="UniProtKB-EC"/>
</dbReference>
<evidence type="ECO:0000313" key="9">
    <source>
        <dbReference type="Proteomes" id="UP000823821"/>
    </source>
</evidence>
<reference evidence="8" key="1">
    <citation type="journal article" date="2021" name="PeerJ">
        <title>Extensive microbial diversity within the chicken gut microbiome revealed by metagenomics and culture.</title>
        <authorList>
            <person name="Gilroy R."/>
            <person name="Ravi A."/>
            <person name="Getino M."/>
            <person name="Pursley I."/>
            <person name="Horton D.L."/>
            <person name="Alikhan N.F."/>
            <person name="Baker D."/>
            <person name="Gharbi K."/>
            <person name="Hall N."/>
            <person name="Watson M."/>
            <person name="Adriaenssens E.M."/>
            <person name="Foster-Nyarko E."/>
            <person name="Jarju S."/>
            <person name="Secka A."/>
            <person name="Antonio M."/>
            <person name="Oren A."/>
            <person name="Chaudhuri R.R."/>
            <person name="La Ragione R."/>
            <person name="Hildebrand F."/>
            <person name="Pallen M.J."/>
        </authorList>
    </citation>
    <scope>NUCLEOTIDE SEQUENCE</scope>
    <source>
        <strain evidence="8">5032</strain>
    </source>
</reference>
<dbReference type="PANTHER" id="PTHR45947">
    <property type="entry name" value="SULFOQUINOVOSYL TRANSFERASE SQD2"/>
    <property type="match status" value="1"/>
</dbReference>
<keyword evidence="3" id="KW-0328">Glycosyltransferase</keyword>
<evidence type="ECO:0000256" key="2">
    <source>
        <dbReference type="ARBA" id="ARBA00012588"/>
    </source>
</evidence>
<keyword evidence="4" id="KW-0808">Transferase</keyword>
<proteinExistence type="predicted"/>
<sequence>MRVLMFGWEFPPFKSGGLGTACKGMASALAKKGTEVFFVLPRTGYAQPQETENRLTLLSASGTHLKGRMLHLRHGGPGGEREHWVSEDEFHALDAALRDIWQGNLHLEYIDSPLHPYLTEEGYLKQREEWVKKSILADGGLGLRSVLRQAGTEYLPGWSQTEDVRLADTEIILQGGYGPDLMQEVRRYACAAAAIARRTPCDVIHAHDWMTYPAGMLASRITGKPLVVHVHALEYDRSGSNVNQAIVDLERAGMEAAGRVIAVSHYTRQVIMERYGIPRAKISVVHNAVARSDINRTYPLPPLCAHEKRVLFMGRVTYQKGPDYFVEAARLVLNRLPNTRFIMAGSGDMLPNIVRRVSQLRMGSRFHFTGFLKNDEVDRMYALSDVYVMPSVSEPFGIAPLEAMAYDVPVLVSRQSGVVEVLRNAIKVDFWDVREMANKICALLTYPVLAAEEVRNCREELKNIRWENAANKIRGVYERLVTGRN</sequence>
<evidence type="ECO:0000259" key="5">
    <source>
        <dbReference type="Pfam" id="PF00534"/>
    </source>
</evidence>
<dbReference type="InterPro" id="IPR013534">
    <property type="entry name" value="Starch_synth_cat_dom"/>
</dbReference>
<dbReference type="SUPFAM" id="SSF53756">
    <property type="entry name" value="UDP-Glycosyltransferase/glycogen phosphorylase"/>
    <property type="match status" value="2"/>
</dbReference>
<dbReference type="InterPro" id="IPR050194">
    <property type="entry name" value="Glycosyltransferase_grp1"/>
</dbReference>
<dbReference type="Proteomes" id="UP000823821">
    <property type="component" value="Unassembled WGS sequence"/>
</dbReference>
<reference evidence="8" key="2">
    <citation type="submission" date="2021-04" db="EMBL/GenBank/DDBJ databases">
        <authorList>
            <person name="Gilroy R."/>
        </authorList>
    </citation>
    <scope>NUCLEOTIDE SEQUENCE</scope>
    <source>
        <strain evidence="8">5032</strain>
    </source>
</reference>
<feature type="domain" description="Glycosyltransferase subfamily 4-like N-terminal" evidence="7">
    <location>
        <begin position="187"/>
        <end position="289"/>
    </location>
</feature>
<feature type="domain" description="Glycosyl transferase family 1" evidence="5">
    <location>
        <begin position="307"/>
        <end position="452"/>
    </location>
</feature>
<gene>
    <name evidence="8" type="ORF">H9784_04650</name>
</gene>
<comment type="catalytic activity">
    <reaction evidence="1">
        <text>[(1-&gt;4)-alpha-D-glucosyl](n) + ADP-alpha-D-glucose = [(1-&gt;4)-alpha-D-glucosyl](n+1) + ADP + H(+)</text>
        <dbReference type="Rhea" id="RHEA:18189"/>
        <dbReference type="Rhea" id="RHEA-COMP:9584"/>
        <dbReference type="Rhea" id="RHEA-COMP:9587"/>
        <dbReference type="ChEBI" id="CHEBI:15378"/>
        <dbReference type="ChEBI" id="CHEBI:15444"/>
        <dbReference type="ChEBI" id="CHEBI:57498"/>
        <dbReference type="ChEBI" id="CHEBI:456216"/>
        <dbReference type="EC" id="2.4.1.21"/>
    </reaction>
</comment>
<dbReference type="EMBL" id="DWZD01000031">
    <property type="protein sequence ID" value="HJA78849.1"/>
    <property type="molecule type" value="Genomic_DNA"/>
</dbReference>
<evidence type="ECO:0000256" key="4">
    <source>
        <dbReference type="ARBA" id="ARBA00022679"/>
    </source>
</evidence>
<name>A0A9D2HN31_9BACT</name>
<evidence type="ECO:0000259" key="6">
    <source>
        <dbReference type="Pfam" id="PF08323"/>
    </source>
</evidence>
<organism evidence="8 9">
    <name type="scientific">Candidatus Desulfovibrio intestinavium</name>
    <dbReference type="NCBI Taxonomy" id="2838534"/>
    <lineage>
        <taxon>Bacteria</taxon>
        <taxon>Pseudomonadati</taxon>
        <taxon>Thermodesulfobacteriota</taxon>
        <taxon>Desulfovibrionia</taxon>
        <taxon>Desulfovibrionales</taxon>
        <taxon>Desulfovibrionaceae</taxon>
        <taxon>Desulfovibrio</taxon>
    </lineage>
</organism>
<evidence type="ECO:0000313" key="8">
    <source>
        <dbReference type="EMBL" id="HJA78849.1"/>
    </source>
</evidence>
<dbReference type="CDD" id="cd03801">
    <property type="entry name" value="GT4_PimA-like"/>
    <property type="match status" value="1"/>
</dbReference>
<dbReference type="EC" id="2.4.1.21" evidence="2"/>
<dbReference type="Pfam" id="PF13439">
    <property type="entry name" value="Glyco_transf_4"/>
    <property type="match status" value="1"/>
</dbReference>
<dbReference type="InterPro" id="IPR028098">
    <property type="entry name" value="Glyco_trans_4-like_N"/>
</dbReference>
<comment type="caution">
    <text evidence="8">The sequence shown here is derived from an EMBL/GenBank/DDBJ whole genome shotgun (WGS) entry which is preliminary data.</text>
</comment>
<dbReference type="PANTHER" id="PTHR45947:SF3">
    <property type="entry name" value="SULFOQUINOVOSYL TRANSFERASE SQD2"/>
    <property type="match status" value="1"/>
</dbReference>
<dbReference type="Gene3D" id="3.40.50.2000">
    <property type="entry name" value="Glycogen Phosphorylase B"/>
    <property type="match status" value="2"/>
</dbReference>
<dbReference type="Pfam" id="PF00534">
    <property type="entry name" value="Glycos_transf_1"/>
    <property type="match status" value="1"/>
</dbReference>
<dbReference type="Pfam" id="PF08323">
    <property type="entry name" value="Glyco_transf_5"/>
    <property type="match status" value="1"/>
</dbReference>
<protein>
    <recommendedName>
        <fullName evidence="2">starch synthase</fullName>
        <ecNumber evidence="2">2.4.1.21</ecNumber>
    </recommendedName>
</protein>
<evidence type="ECO:0000259" key="7">
    <source>
        <dbReference type="Pfam" id="PF13439"/>
    </source>
</evidence>
<evidence type="ECO:0000256" key="1">
    <source>
        <dbReference type="ARBA" id="ARBA00001478"/>
    </source>
</evidence>
<feature type="domain" description="Starch synthase catalytic" evidence="6">
    <location>
        <begin position="2"/>
        <end position="53"/>
    </location>
</feature>
<dbReference type="InterPro" id="IPR001296">
    <property type="entry name" value="Glyco_trans_1"/>
</dbReference>
<dbReference type="AlphaFoldDB" id="A0A9D2HN31"/>
<evidence type="ECO:0000256" key="3">
    <source>
        <dbReference type="ARBA" id="ARBA00022676"/>
    </source>
</evidence>
<accession>A0A9D2HN31</accession>